<dbReference type="AlphaFoldDB" id="A0A0F3IHL8"/>
<dbReference type="InterPro" id="IPR001789">
    <property type="entry name" value="Sig_transdc_resp-reg_receiver"/>
</dbReference>
<keyword evidence="7" id="KW-1185">Reference proteome</keyword>
<dbReference type="PANTHER" id="PTHR43214:SF43">
    <property type="entry name" value="TWO-COMPONENT RESPONSE REGULATOR"/>
    <property type="match status" value="1"/>
</dbReference>
<evidence type="ECO:0000313" key="7">
    <source>
        <dbReference type="Proteomes" id="UP000033684"/>
    </source>
</evidence>
<dbReference type="PROSITE" id="PS50110">
    <property type="entry name" value="RESPONSE_REGULATORY"/>
    <property type="match status" value="1"/>
</dbReference>
<dbReference type="SUPFAM" id="SSF46894">
    <property type="entry name" value="C-terminal effector domain of the bipartite response regulators"/>
    <property type="match status" value="1"/>
</dbReference>
<dbReference type="InterPro" id="IPR011006">
    <property type="entry name" value="CheY-like_superfamily"/>
</dbReference>
<accession>A0A0F3IHL8</accession>
<dbReference type="Gene3D" id="3.40.50.2300">
    <property type="match status" value="1"/>
</dbReference>
<proteinExistence type="predicted"/>
<sequence length="233" mass="24861">MSNNKINVLLVDDHAIVRAGFRLLLATTDHIEVAGEAERGESACQLYQKLSPDVVVLDLSMPGIGGLETLRRLISRDANAKVLVFSVHNEAVYVNRALAAGAKGYISKSSAPDILVSAIQAIAKGGAYVEQGLLATAQQLPADGYKSLLAQLSPREFDIFLLLAKGLTTQKIAAELCLGYKTVANYATQIKSKLHVASFAELTHIAISTGLIKKFSSGLITLTAYNGFNSLKC</sequence>
<comment type="caution">
    <text evidence="6">The sequence shown here is derived from an EMBL/GenBank/DDBJ whole genome shotgun (WGS) entry which is preliminary data.</text>
</comment>
<dbReference type="EMBL" id="LAJX01000123">
    <property type="protein sequence ID" value="KJV06241.1"/>
    <property type="molecule type" value="Genomic_DNA"/>
</dbReference>
<keyword evidence="1 3" id="KW-0597">Phosphoprotein</keyword>
<evidence type="ECO:0000313" key="6">
    <source>
        <dbReference type="EMBL" id="KJV06241.1"/>
    </source>
</evidence>
<evidence type="ECO:0000259" key="4">
    <source>
        <dbReference type="PROSITE" id="PS50043"/>
    </source>
</evidence>
<evidence type="ECO:0000256" key="2">
    <source>
        <dbReference type="ARBA" id="ARBA00023125"/>
    </source>
</evidence>
<dbReference type="InterPro" id="IPR039420">
    <property type="entry name" value="WalR-like"/>
</dbReference>
<dbReference type="PROSITE" id="PS50043">
    <property type="entry name" value="HTH_LUXR_2"/>
    <property type="match status" value="1"/>
</dbReference>
<dbReference type="OrthoDB" id="9796655at2"/>
<organism evidence="6 7">
    <name type="scientific">Methylocucumis oryzae</name>
    <dbReference type="NCBI Taxonomy" id="1632867"/>
    <lineage>
        <taxon>Bacteria</taxon>
        <taxon>Pseudomonadati</taxon>
        <taxon>Pseudomonadota</taxon>
        <taxon>Gammaproteobacteria</taxon>
        <taxon>Methylococcales</taxon>
        <taxon>Methylococcaceae</taxon>
        <taxon>Methylocucumis</taxon>
    </lineage>
</organism>
<dbReference type="SUPFAM" id="SSF52172">
    <property type="entry name" value="CheY-like"/>
    <property type="match status" value="1"/>
</dbReference>
<dbReference type="PANTHER" id="PTHR43214">
    <property type="entry name" value="TWO-COMPONENT RESPONSE REGULATOR"/>
    <property type="match status" value="1"/>
</dbReference>
<dbReference type="PRINTS" id="PR00038">
    <property type="entry name" value="HTHLUXR"/>
</dbReference>
<feature type="modified residue" description="4-aspartylphosphate" evidence="3">
    <location>
        <position position="58"/>
    </location>
</feature>
<reference evidence="7" key="1">
    <citation type="submission" date="2015-03" db="EMBL/GenBank/DDBJ databases">
        <title>Draft genome sequence of a novel methanotroph (Sn10-6) isolated from flooded ricefield rhizosphere in India.</title>
        <authorList>
            <person name="Pandit P.S."/>
            <person name="Pore S.D."/>
            <person name="Arora P."/>
            <person name="Kapse N.G."/>
            <person name="Dhakephalkar P.K."/>
            <person name="Rahalkar M.C."/>
        </authorList>
    </citation>
    <scope>NUCLEOTIDE SEQUENCE [LARGE SCALE GENOMIC DNA]</scope>
    <source>
        <strain evidence="7">Sn10-6</strain>
    </source>
</reference>
<feature type="domain" description="Response regulatory" evidence="5">
    <location>
        <begin position="7"/>
        <end position="123"/>
    </location>
</feature>
<dbReference type="GO" id="GO:0006355">
    <property type="term" value="P:regulation of DNA-templated transcription"/>
    <property type="evidence" value="ECO:0007669"/>
    <property type="project" value="InterPro"/>
</dbReference>
<dbReference type="GO" id="GO:0000160">
    <property type="term" value="P:phosphorelay signal transduction system"/>
    <property type="evidence" value="ECO:0007669"/>
    <property type="project" value="InterPro"/>
</dbReference>
<name>A0A0F3IHL8_9GAMM</name>
<dbReference type="Pfam" id="PF00196">
    <property type="entry name" value="GerE"/>
    <property type="match status" value="1"/>
</dbReference>
<evidence type="ECO:0000256" key="3">
    <source>
        <dbReference type="PROSITE-ProRule" id="PRU00169"/>
    </source>
</evidence>
<dbReference type="RefSeq" id="WP_045779496.1">
    <property type="nucleotide sequence ID" value="NZ_LAJX01000123.1"/>
</dbReference>
<dbReference type="InterPro" id="IPR016032">
    <property type="entry name" value="Sig_transdc_resp-reg_C-effctor"/>
</dbReference>
<dbReference type="SMART" id="SM00448">
    <property type="entry name" value="REC"/>
    <property type="match status" value="1"/>
</dbReference>
<dbReference type="Pfam" id="PF00072">
    <property type="entry name" value="Response_reg"/>
    <property type="match status" value="1"/>
</dbReference>
<evidence type="ECO:0000256" key="1">
    <source>
        <dbReference type="ARBA" id="ARBA00022553"/>
    </source>
</evidence>
<protein>
    <submittedName>
        <fullName evidence="6">LuxR family transcriptional regulator</fullName>
    </submittedName>
</protein>
<keyword evidence="2" id="KW-0238">DNA-binding</keyword>
<dbReference type="Proteomes" id="UP000033684">
    <property type="component" value="Unassembled WGS sequence"/>
</dbReference>
<dbReference type="CDD" id="cd06170">
    <property type="entry name" value="LuxR_C_like"/>
    <property type="match status" value="1"/>
</dbReference>
<reference evidence="6 7" key="2">
    <citation type="journal article" date="2016" name="Microb. Ecol.">
        <title>Genome Characteristics of a Novel Type I Methanotroph (Sn10-6) Isolated from a Flooded Indian Rice Field.</title>
        <authorList>
            <person name="Rahalkar M.C."/>
            <person name="Pandit P.S."/>
            <person name="Dhakephalkar P.K."/>
            <person name="Pore S."/>
            <person name="Arora P."/>
            <person name="Kapse N."/>
        </authorList>
    </citation>
    <scope>NUCLEOTIDE SEQUENCE [LARGE SCALE GENOMIC DNA]</scope>
    <source>
        <strain evidence="6 7">Sn10-6</strain>
    </source>
</reference>
<dbReference type="GO" id="GO:0003677">
    <property type="term" value="F:DNA binding"/>
    <property type="evidence" value="ECO:0007669"/>
    <property type="project" value="UniProtKB-KW"/>
</dbReference>
<dbReference type="InterPro" id="IPR058245">
    <property type="entry name" value="NreC/VraR/RcsB-like_REC"/>
</dbReference>
<dbReference type="SMART" id="SM00421">
    <property type="entry name" value="HTH_LUXR"/>
    <property type="match status" value="1"/>
</dbReference>
<feature type="domain" description="HTH luxR-type" evidence="4">
    <location>
        <begin position="145"/>
        <end position="210"/>
    </location>
</feature>
<gene>
    <name evidence="6" type="ORF">VZ94_12585</name>
</gene>
<dbReference type="CDD" id="cd17535">
    <property type="entry name" value="REC_NarL-like"/>
    <property type="match status" value="1"/>
</dbReference>
<evidence type="ECO:0000259" key="5">
    <source>
        <dbReference type="PROSITE" id="PS50110"/>
    </source>
</evidence>
<dbReference type="InterPro" id="IPR000792">
    <property type="entry name" value="Tscrpt_reg_LuxR_C"/>
</dbReference>